<comment type="caution">
    <text evidence="2">The sequence shown here is derived from an EMBL/GenBank/DDBJ whole genome shotgun (WGS) entry which is preliminary data.</text>
</comment>
<dbReference type="PIRSF" id="PIRSF006578">
    <property type="entry name" value="FwdE"/>
    <property type="match status" value="1"/>
</dbReference>
<dbReference type="Pfam" id="PF02663">
    <property type="entry name" value="FmdE"/>
    <property type="match status" value="1"/>
</dbReference>
<reference evidence="2" key="1">
    <citation type="journal article" date="2020" name="mSystems">
        <title>Genome- and Community-Level Interaction Insights into Carbon Utilization and Element Cycling Functions of Hydrothermarchaeota in Hydrothermal Sediment.</title>
        <authorList>
            <person name="Zhou Z."/>
            <person name="Liu Y."/>
            <person name="Xu W."/>
            <person name="Pan J."/>
            <person name="Luo Z.H."/>
            <person name="Li M."/>
        </authorList>
    </citation>
    <scope>NUCLEOTIDE SEQUENCE [LARGE SCALE GENOMIC DNA]</scope>
    <source>
        <strain evidence="2">SpSt-732</strain>
    </source>
</reference>
<feature type="domain" description="Formylmethanofuran dehydrogenase subunit E" evidence="1">
    <location>
        <begin position="13"/>
        <end position="156"/>
    </location>
</feature>
<dbReference type="AlphaFoldDB" id="A0A7C4BBB6"/>
<dbReference type="PANTHER" id="PTHR39418:SF1">
    <property type="entry name" value="DEHYDROGENASE"/>
    <property type="match status" value="1"/>
</dbReference>
<organism evidence="2">
    <name type="scientific">Ignisphaera aggregans</name>
    <dbReference type="NCBI Taxonomy" id="334771"/>
    <lineage>
        <taxon>Archaea</taxon>
        <taxon>Thermoproteota</taxon>
        <taxon>Thermoprotei</taxon>
        <taxon>Desulfurococcales</taxon>
        <taxon>Desulfurococcaceae</taxon>
        <taxon>Ignisphaera</taxon>
    </lineage>
</organism>
<dbReference type="PANTHER" id="PTHR39418">
    <property type="entry name" value="DEHYDROGENASE-RELATED"/>
    <property type="match status" value="1"/>
</dbReference>
<sequence length="231" mass="25785">MVSRELIEKARDFHGHVCPFLVLGLRASEIALSRLGARRAGVAETIREDIVAIVEVNNCFADGVQIATGCTLGNNSLIYADTGKNALTVFRRGSKRGVRVYIDSEKLREKHFPREALELFRKVVVERRGTGEEVERLHKIWGEVALRMAELPEEDFVVQEVEIVEEPERAPIFESIRCSKCGELVMAPKVVYIEGEPYCSTCAGREVLAVVGRGISPSFRTPFKVAKQLNV</sequence>
<proteinExistence type="predicted"/>
<evidence type="ECO:0000313" key="2">
    <source>
        <dbReference type="EMBL" id="HGI87151.1"/>
    </source>
</evidence>
<dbReference type="InterPro" id="IPR026328">
    <property type="entry name" value="FmdE"/>
</dbReference>
<protein>
    <submittedName>
        <fullName evidence="2">Formylmethanofuran dehydrogenase</fullName>
    </submittedName>
</protein>
<dbReference type="InterPro" id="IPR003814">
    <property type="entry name" value="FmdEsu_dom"/>
</dbReference>
<name>A0A7C4BBB6_9CREN</name>
<accession>A0A7C4BBB6</accession>
<evidence type="ECO:0000259" key="1">
    <source>
        <dbReference type="Pfam" id="PF02663"/>
    </source>
</evidence>
<dbReference type="GO" id="GO:0008270">
    <property type="term" value="F:zinc ion binding"/>
    <property type="evidence" value="ECO:0007669"/>
    <property type="project" value="UniProtKB-KW"/>
</dbReference>
<dbReference type="Gene3D" id="3.30.1330.130">
    <property type="match status" value="1"/>
</dbReference>
<dbReference type="InterPro" id="IPR053194">
    <property type="entry name" value="tRNA_methyltr_O"/>
</dbReference>
<dbReference type="SUPFAM" id="SSF143555">
    <property type="entry name" value="FwdE-like"/>
    <property type="match status" value="1"/>
</dbReference>
<gene>
    <name evidence="2" type="ORF">ENV14_01955</name>
</gene>
<dbReference type="EMBL" id="DTFF01000015">
    <property type="protein sequence ID" value="HGI87151.1"/>
    <property type="molecule type" value="Genomic_DNA"/>
</dbReference>